<keyword evidence="3 4" id="KW-0342">GTP-binding</keyword>
<dbReference type="InterPro" id="IPR024757">
    <property type="entry name" value="FtsZ_C"/>
</dbReference>
<gene>
    <name evidence="4" type="primary">ftsZ</name>
    <name evidence="10" type="ORF">C9J27_24165</name>
</gene>
<reference evidence="10 11" key="1">
    <citation type="submission" date="2018-01" db="EMBL/GenBank/DDBJ databases">
        <title>Whole genome sequencing of Histamine producing bacteria.</title>
        <authorList>
            <person name="Butler K."/>
        </authorList>
    </citation>
    <scope>NUCLEOTIDE SEQUENCE [LARGE SCALE GENOMIC DNA]</scope>
    <source>
        <strain evidence="10 11">FS-7.2</strain>
    </source>
</reference>
<comment type="similarity">
    <text evidence="1 4 6">Belongs to the FtsZ family.</text>
</comment>
<dbReference type="InterPro" id="IPR045061">
    <property type="entry name" value="FtsZ/CetZ"/>
</dbReference>
<dbReference type="Pfam" id="PF12327">
    <property type="entry name" value="FtsZ_C"/>
    <property type="match status" value="1"/>
</dbReference>
<comment type="subunit">
    <text evidence="4">Homodimer. Polymerizes to form a dynamic ring structure in a strictly GTP-dependent manner. Interacts directly with several other division proteins.</text>
</comment>
<feature type="binding site" evidence="4">
    <location>
        <position position="197"/>
    </location>
    <ligand>
        <name>GTP</name>
        <dbReference type="ChEBI" id="CHEBI:37565"/>
    </ligand>
</feature>
<evidence type="ECO:0000256" key="4">
    <source>
        <dbReference type="HAMAP-Rule" id="MF_00909"/>
    </source>
</evidence>
<dbReference type="PROSITE" id="PS01135">
    <property type="entry name" value="FTSZ_2"/>
    <property type="match status" value="1"/>
</dbReference>
<dbReference type="GO" id="GO:0051258">
    <property type="term" value="P:protein polymerization"/>
    <property type="evidence" value="ECO:0007669"/>
    <property type="project" value="UniProtKB-UniRule"/>
</dbReference>
<keyword evidence="4" id="KW-0963">Cytoplasm</keyword>
<dbReference type="InterPro" id="IPR020805">
    <property type="entry name" value="Cell_div_FtsZ_CS"/>
</dbReference>
<evidence type="ECO:0000259" key="9">
    <source>
        <dbReference type="SMART" id="SM00865"/>
    </source>
</evidence>
<accession>A0A2T3KB00</accession>
<feature type="binding site" evidence="4">
    <location>
        <begin position="23"/>
        <end position="27"/>
    </location>
    <ligand>
        <name>GTP</name>
        <dbReference type="ChEBI" id="CHEBI:37565"/>
    </ligand>
</feature>
<dbReference type="InterPro" id="IPR036525">
    <property type="entry name" value="Tubulin/FtsZ_GTPase_sf"/>
</dbReference>
<dbReference type="SMART" id="SM00864">
    <property type="entry name" value="Tubulin"/>
    <property type="match status" value="1"/>
</dbReference>
<keyword evidence="4 6" id="KW-0717">Septation</keyword>
<dbReference type="SMART" id="SM00865">
    <property type="entry name" value="Tubulin_C"/>
    <property type="match status" value="1"/>
</dbReference>
<dbReference type="PRINTS" id="PR00423">
    <property type="entry name" value="CELLDVISFTSZ"/>
</dbReference>
<dbReference type="FunFam" id="3.40.50.1440:FF:000001">
    <property type="entry name" value="Cell division protein FtsZ"/>
    <property type="match status" value="1"/>
</dbReference>
<feature type="binding site" evidence="4">
    <location>
        <begin position="116"/>
        <end position="118"/>
    </location>
    <ligand>
        <name>GTP</name>
        <dbReference type="ChEBI" id="CHEBI:37565"/>
    </ligand>
</feature>
<dbReference type="PANTHER" id="PTHR30314">
    <property type="entry name" value="CELL DIVISION PROTEIN FTSZ-RELATED"/>
    <property type="match status" value="1"/>
</dbReference>
<feature type="binding site" evidence="4">
    <location>
        <position position="147"/>
    </location>
    <ligand>
        <name>GTP</name>
        <dbReference type="ChEBI" id="CHEBI:37565"/>
    </ligand>
</feature>
<dbReference type="GO" id="GO:0043093">
    <property type="term" value="P:FtsZ-dependent cytokinesis"/>
    <property type="evidence" value="ECO:0007669"/>
    <property type="project" value="UniProtKB-UniRule"/>
</dbReference>
<proteinExistence type="inferred from homology"/>
<protein>
    <recommendedName>
        <fullName evidence="4 5">Cell division protein FtsZ</fullName>
    </recommendedName>
</protein>
<organism evidence="10 11">
    <name type="scientific">Photobacterium kishitanii</name>
    <dbReference type="NCBI Taxonomy" id="318456"/>
    <lineage>
        <taxon>Bacteria</taxon>
        <taxon>Pseudomonadati</taxon>
        <taxon>Pseudomonadota</taxon>
        <taxon>Gammaproteobacteria</taxon>
        <taxon>Vibrionales</taxon>
        <taxon>Vibrionaceae</taxon>
        <taxon>Photobacterium</taxon>
    </lineage>
</organism>
<evidence type="ECO:0000256" key="2">
    <source>
        <dbReference type="ARBA" id="ARBA00022741"/>
    </source>
</evidence>
<dbReference type="InterPro" id="IPR018316">
    <property type="entry name" value="Tubulin/FtsZ_2-layer-sand-dom"/>
</dbReference>
<comment type="caution">
    <text evidence="10">The sequence shown here is derived from an EMBL/GenBank/DDBJ whole genome shotgun (WGS) entry which is preliminary data.</text>
</comment>
<evidence type="ECO:0000256" key="3">
    <source>
        <dbReference type="ARBA" id="ARBA00023134"/>
    </source>
</evidence>
<dbReference type="EMBL" id="PYNF01000044">
    <property type="protein sequence ID" value="PSU89780.1"/>
    <property type="molecule type" value="Genomic_DNA"/>
</dbReference>
<dbReference type="InterPro" id="IPR000158">
    <property type="entry name" value="Cell_div_FtsZ"/>
</dbReference>
<feature type="domain" description="Tubulin/FtsZ GTPase" evidence="8">
    <location>
        <begin position="15"/>
        <end position="215"/>
    </location>
</feature>
<dbReference type="GO" id="GO:0005737">
    <property type="term" value="C:cytoplasm"/>
    <property type="evidence" value="ECO:0007669"/>
    <property type="project" value="UniProtKB-SubCell"/>
</dbReference>
<dbReference type="RefSeq" id="WP_107290159.1">
    <property type="nucleotide sequence ID" value="NZ_PYNF01000044.1"/>
</dbReference>
<dbReference type="SUPFAM" id="SSF52490">
    <property type="entry name" value="Tubulin nucleotide-binding domain-like"/>
    <property type="match status" value="1"/>
</dbReference>
<dbReference type="CDD" id="cd02201">
    <property type="entry name" value="FtsZ_type1"/>
    <property type="match status" value="1"/>
</dbReference>
<dbReference type="NCBIfam" id="TIGR00065">
    <property type="entry name" value="ftsZ"/>
    <property type="match status" value="1"/>
</dbReference>
<dbReference type="HAMAP" id="MF_00909">
    <property type="entry name" value="FtsZ"/>
    <property type="match status" value="1"/>
</dbReference>
<feature type="binding site" evidence="4">
    <location>
        <position position="151"/>
    </location>
    <ligand>
        <name>GTP</name>
        <dbReference type="ChEBI" id="CHEBI:37565"/>
    </ligand>
</feature>
<keyword evidence="2 4" id="KW-0547">Nucleotide-binding</keyword>
<dbReference type="PANTHER" id="PTHR30314:SF3">
    <property type="entry name" value="MITOCHONDRIAL DIVISION PROTEIN FSZA"/>
    <property type="match status" value="1"/>
</dbReference>
<dbReference type="GO" id="GO:0003924">
    <property type="term" value="F:GTPase activity"/>
    <property type="evidence" value="ECO:0007669"/>
    <property type="project" value="UniProtKB-UniRule"/>
</dbReference>
<dbReference type="InterPro" id="IPR037103">
    <property type="entry name" value="Tubulin/FtsZ-like_C"/>
</dbReference>
<sequence length="385" mass="40851">MNDFDFENMVINTPVIKVLGVGGGGNNAVKYIMENGLKGVEAYCLNTDVQALKVVYQSGVIPAANLIVLGQKLLNGLGAGTDATIGRKAAEESEERIRSAIDGADMVFIATGMGGGTGTGAAPFIAKIAKEMGVLTTAVVTKPFKFEGAARTRIAEEGIESLKEHVDSLIIIPNEKLTDKNNGFTNLTVQDSYGLVNDVLNIAVTSISDIILSEGVQNVDFSDVRNVMKESGYAIMGVGHGEGKDKAMTALSEAINSPLLDDIDLVNAKGVIISVCAGADFQVSDFEMLGKEIIEIAAPNAITKIGMSQDINMGDELSVTIIATGLQSRNDKKKEKASVPFNLSSMSVENANPTTRNRTSSHTKDNSSPATQKLPPWLRKNVKQK</sequence>
<evidence type="ECO:0000313" key="11">
    <source>
        <dbReference type="Proteomes" id="UP000241426"/>
    </source>
</evidence>
<evidence type="ECO:0000259" key="8">
    <source>
        <dbReference type="SMART" id="SM00864"/>
    </source>
</evidence>
<dbReference type="InterPro" id="IPR008280">
    <property type="entry name" value="Tub_FtsZ_C"/>
</dbReference>
<comment type="function">
    <text evidence="4 6">Essential cell division protein that forms a contractile ring structure (Z ring) at the future cell division site. The regulation of the ring assembly controls the timing and the location of cell division. One of the functions of the FtsZ ring is to recruit other cell division proteins to the septum to produce a new cell wall between the dividing cells. Binds GTP and shows GTPase activity.</text>
</comment>
<dbReference type="AlphaFoldDB" id="A0A2T3KB00"/>
<dbReference type="GO" id="GO:0000917">
    <property type="term" value="P:division septum assembly"/>
    <property type="evidence" value="ECO:0007669"/>
    <property type="project" value="UniProtKB-KW"/>
</dbReference>
<dbReference type="GO" id="GO:0005525">
    <property type="term" value="F:GTP binding"/>
    <property type="evidence" value="ECO:0007669"/>
    <property type="project" value="UniProtKB-UniRule"/>
</dbReference>
<keyword evidence="4 6" id="KW-0131">Cell cycle</keyword>
<evidence type="ECO:0000256" key="6">
    <source>
        <dbReference type="RuleBase" id="RU000631"/>
    </source>
</evidence>
<dbReference type="Gene3D" id="3.30.1330.20">
    <property type="entry name" value="Tubulin/FtsZ, C-terminal domain"/>
    <property type="match status" value="1"/>
</dbReference>
<dbReference type="InterPro" id="IPR003008">
    <property type="entry name" value="Tubulin_FtsZ_GTPase"/>
</dbReference>
<feature type="region of interest" description="Disordered" evidence="7">
    <location>
        <begin position="333"/>
        <end position="385"/>
    </location>
</feature>
<dbReference type="Proteomes" id="UP000241426">
    <property type="component" value="Unassembled WGS sequence"/>
</dbReference>
<dbReference type="Gene3D" id="3.40.50.1440">
    <property type="entry name" value="Tubulin/FtsZ, GTPase domain"/>
    <property type="match status" value="1"/>
</dbReference>
<evidence type="ECO:0000313" key="10">
    <source>
        <dbReference type="EMBL" id="PSU89780.1"/>
    </source>
</evidence>
<name>A0A2T3KB00_9GAMM</name>
<keyword evidence="4 6" id="KW-0132">Cell division</keyword>
<comment type="subcellular location">
    <subcellularLocation>
        <location evidence="4">Cytoplasm</location>
    </subcellularLocation>
    <text evidence="4">Assembles at midcell at the inner surface of the cytoplasmic membrane.</text>
</comment>
<evidence type="ECO:0000256" key="7">
    <source>
        <dbReference type="SAM" id="MobiDB-lite"/>
    </source>
</evidence>
<dbReference type="SUPFAM" id="SSF55307">
    <property type="entry name" value="Tubulin C-terminal domain-like"/>
    <property type="match status" value="1"/>
</dbReference>
<evidence type="ECO:0000256" key="1">
    <source>
        <dbReference type="ARBA" id="ARBA00009690"/>
    </source>
</evidence>
<feature type="domain" description="Tubulin/FtsZ 2-layer sandwich" evidence="9">
    <location>
        <begin position="218"/>
        <end position="335"/>
    </location>
</feature>
<evidence type="ECO:0000256" key="5">
    <source>
        <dbReference type="NCBIfam" id="TIGR00065"/>
    </source>
</evidence>
<feature type="compositionally biased region" description="Polar residues" evidence="7">
    <location>
        <begin position="341"/>
        <end position="371"/>
    </location>
</feature>
<dbReference type="GO" id="GO:0032153">
    <property type="term" value="C:cell division site"/>
    <property type="evidence" value="ECO:0007669"/>
    <property type="project" value="UniProtKB-UniRule"/>
</dbReference>
<dbReference type="Pfam" id="PF00091">
    <property type="entry name" value="Tubulin"/>
    <property type="match status" value="1"/>
</dbReference>